<dbReference type="AlphaFoldDB" id="A0A1V0N536"/>
<dbReference type="Proteomes" id="UP000192050">
    <property type="component" value="Chromosome"/>
</dbReference>
<accession>A0A1V0N536</accession>
<gene>
    <name evidence="2" type="ORF">FAD_1359</name>
</gene>
<protein>
    <submittedName>
        <fullName evidence="2">Uncharacterized protein</fullName>
    </submittedName>
</protein>
<dbReference type="GeneID" id="31676851"/>
<keyword evidence="1" id="KW-1133">Transmembrane helix</keyword>
<organism evidence="2 3">
    <name type="scientific">Ferroplasma acidiphilum</name>
    <dbReference type="NCBI Taxonomy" id="74969"/>
    <lineage>
        <taxon>Archaea</taxon>
        <taxon>Methanobacteriati</taxon>
        <taxon>Thermoplasmatota</taxon>
        <taxon>Thermoplasmata</taxon>
        <taxon>Thermoplasmatales</taxon>
        <taxon>Ferroplasmaceae</taxon>
        <taxon>Ferroplasma</taxon>
    </lineage>
</organism>
<dbReference type="KEGG" id="fai:FAD_1359"/>
<dbReference type="RefSeq" id="WP_081142852.1">
    <property type="nucleotide sequence ID" value="NZ_CP015363.1"/>
</dbReference>
<feature type="transmembrane region" description="Helical" evidence="1">
    <location>
        <begin position="40"/>
        <end position="61"/>
    </location>
</feature>
<dbReference type="STRING" id="74969.FAD_1359"/>
<evidence type="ECO:0000313" key="2">
    <source>
        <dbReference type="EMBL" id="ARD85221.1"/>
    </source>
</evidence>
<keyword evidence="3" id="KW-1185">Reference proteome</keyword>
<reference evidence="2 3" key="1">
    <citation type="submission" date="2011-10" db="EMBL/GenBank/DDBJ databases">
        <title>Metabolic and evolutionary patterns in the extreme acidophile Ferroplasma acidiphilum.</title>
        <authorList>
            <person name="Golyshina O.V."/>
            <person name="Kozyavkin S.A."/>
            <person name="Tatusov R.L."/>
            <person name="Slesarev A.I."/>
            <person name="Golyshin P.N."/>
        </authorList>
    </citation>
    <scope>NUCLEOTIDE SEQUENCE [LARGE SCALE GENOMIC DNA]</scope>
    <source>
        <strain evidence="3">Y</strain>
    </source>
</reference>
<proteinExistence type="predicted"/>
<name>A0A1V0N536_9ARCH</name>
<evidence type="ECO:0000256" key="1">
    <source>
        <dbReference type="SAM" id="Phobius"/>
    </source>
</evidence>
<feature type="transmembrane region" description="Helical" evidence="1">
    <location>
        <begin position="113"/>
        <end position="141"/>
    </location>
</feature>
<evidence type="ECO:0000313" key="3">
    <source>
        <dbReference type="Proteomes" id="UP000192050"/>
    </source>
</evidence>
<feature type="transmembrane region" description="Helical" evidence="1">
    <location>
        <begin position="148"/>
        <end position="176"/>
    </location>
</feature>
<keyword evidence="1" id="KW-0812">Transmembrane</keyword>
<keyword evidence="1" id="KW-0472">Membrane</keyword>
<sequence length="177" mass="19115">MESNILNPKYKELKAIEMYRNNSTGMDYHKEHKNNWKKSLISIFAIAVLLTSVGVPVYSGLISMENNAIPYEFGNLGKTIQSSSTDVITSGHIAELVDYELTHWGARPTETDIVNFLIGLFIGVGIVVGSGTLATIGFAILWSSWSNVAIIGILALDLSNPVGQALLGSLAIAIVAY</sequence>
<dbReference type="EMBL" id="CP015363">
    <property type="protein sequence ID" value="ARD85221.1"/>
    <property type="molecule type" value="Genomic_DNA"/>
</dbReference>